<keyword evidence="4" id="KW-0677">Repeat</keyword>
<proteinExistence type="predicted"/>
<comment type="caution">
    <text evidence="7">The sequence shown here is derived from an EMBL/GenBank/DDBJ whole genome shotgun (WGS) entry which is preliminary data.</text>
</comment>
<keyword evidence="3" id="KW-0963">Cytoplasm</keyword>
<evidence type="ECO:0000256" key="3">
    <source>
        <dbReference type="ARBA" id="ARBA00022490"/>
    </source>
</evidence>
<keyword evidence="8" id="KW-1185">Reference proteome</keyword>
<evidence type="ECO:0000313" key="7">
    <source>
        <dbReference type="EMBL" id="KAK3244168.1"/>
    </source>
</evidence>
<accession>A0AAE0BWL9</accession>
<evidence type="ECO:0000256" key="1">
    <source>
        <dbReference type="ARBA" id="ARBA00004496"/>
    </source>
</evidence>
<name>A0AAE0BWL9_9CHLO</name>
<gene>
    <name evidence="7" type="ORF">CYMTET_46211</name>
</gene>
<dbReference type="Gene3D" id="1.25.10.10">
    <property type="entry name" value="Leucine-rich Repeat Variant"/>
    <property type="match status" value="1"/>
</dbReference>
<dbReference type="InterPro" id="IPR040122">
    <property type="entry name" value="Importin_beta"/>
</dbReference>
<reference evidence="7 8" key="1">
    <citation type="journal article" date="2015" name="Genome Biol. Evol.">
        <title>Comparative Genomics of a Bacterivorous Green Alga Reveals Evolutionary Causalities and Consequences of Phago-Mixotrophic Mode of Nutrition.</title>
        <authorList>
            <person name="Burns J.A."/>
            <person name="Paasch A."/>
            <person name="Narechania A."/>
            <person name="Kim E."/>
        </authorList>
    </citation>
    <scope>NUCLEOTIDE SEQUENCE [LARGE SCALE GENOMIC DNA]</scope>
    <source>
        <strain evidence="7 8">PLY_AMNH</strain>
    </source>
</reference>
<dbReference type="PANTHER" id="PTHR10527">
    <property type="entry name" value="IMPORTIN BETA"/>
    <property type="match status" value="1"/>
</dbReference>
<dbReference type="InterPro" id="IPR011989">
    <property type="entry name" value="ARM-like"/>
</dbReference>
<keyword evidence="6" id="KW-0732">Signal</keyword>
<organism evidence="7 8">
    <name type="scientific">Cymbomonas tetramitiformis</name>
    <dbReference type="NCBI Taxonomy" id="36881"/>
    <lineage>
        <taxon>Eukaryota</taxon>
        <taxon>Viridiplantae</taxon>
        <taxon>Chlorophyta</taxon>
        <taxon>Pyramimonadophyceae</taxon>
        <taxon>Pyramimonadales</taxon>
        <taxon>Pyramimonadaceae</taxon>
        <taxon>Cymbomonas</taxon>
    </lineage>
</organism>
<evidence type="ECO:0000256" key="5">
    <source>
        <dbReference type="ARBA" id="ARBA00022927"/>
    </source>
</evidence>
<keyword evidence="2" id="KW-0813">Transport</keyword>
<feature type="signal peptide" evidence="6">
    <location>
        <begin position="1"/>
        <end position="18"/>
    </location>
</feature>
<evidence type="ECO:0000256" key="2">
    <source>
        <dbReference type="ARBA" id="ARBA00022448"/>
    </source>
</evidence>
<dbReference type="GO" id="GO:0006606">
    <property type="term" value="P:protein import into nucleus"/>
    <property type="evidence" value="ECO:0007669"/>
    <property type="project" value="InterPro"/>
</dbReference>
<protein>
    <submittedName>
        <fullName evidence="7">Uncharacterized protein</fullName>
    </submittedName>
</protein>
<sequence>MPALQSVVLSAFACSGAAQNAGALPPAVQSMVAETLRLFIRAPHEDEDADAVSAAMVGAAEVCKTIGGAMVHGLQIPTTDNKDGAGGPSVPLPQMLSEIILHVLREDAICQCFAEDSDDEDEEPEEDAENDLAAEKARVGEVLMEGLAQLLPAMCELSAEGFIATFTEGFPLLMRQGERRHSDHQRSLVSAILVDCVKALGNLATPCIPVVMPYLLKEMQAADPVNRRNAAFCAGSCFAAAGAYATAAQFIPQLQPALNHLMANPEEDPAVVDNAAGALARIVTAMLAASPTPQLPFADCLNALLIALPIKLPLADCLNALLLALPIKEDDDETEPIYLAVCQLLSTKDSSVVPLVPRALQAFGGATQDPNMKPVIMRHIADLLRMLAQGHEAELQAVMASLPAEQQAALTALMNSH</sequence>
<evidence type="ECO:0000256" key="4">
    <source>
        <dbReference type="ARBA" id="ARBA00022737"/>
    </source>
</evidence>
<dbReference type="InterPro" id="IPR016024">
    <property type="entry name" value="ARM-type_fold"/>
</dbReference>
<dbReference type="EMBL" id="LGRX02032181">
    <property type="protein sequence ID" value="KAK3244168.1"/>
    <property type="molecule type" value="Genomic_DNA"/>
</dbReference>
<dbReference type="AlphaFoldDB" id="A0AAE0BWL9"/>
<dbReference type="Proteomes" id="UP001190700">
    <property type="component" value="Unassembled WGS sequence"/>
</dbReference>
<evidence type="ECO:0000313" key="8">
    <source>
        <dbReference type="Proteomes" id="UP001190700"/>
    </source>
</evidence>
<comment type="subcellular location">
    <subcellularLocation>
        <location evidence="1">Cytoplasm</location>
    </subcellularLocation>
</comment>
<keyword evidence="5" id="KW-0653">Protein transport</keyword>
<dbReference type="GO" id="GO:0005737">
    <property type="term" value="C:cytoplasm"/>
    <property type="evidence" value="ECO:0007669"/>
    <property type="project" value="UniProtKB-SubCell"/>
</dbReference>
<dbReference type="SUPFAM" id="SSF48371">
    <property type="entry name" value="ARM repeat"/>
    <property type="match status" value="1"/>
</dbReference>
<evidence type="ECO:0000256" key="6">
    <source>
        <dbReference type="SAM" id="SignalP"/>
    </source>
</evidence>
<feature type="chain" id="PRO_5042222069" evidence="6">
    <location>
        <begin position="19"/>
        <end position="417"/>
    </location>
</feature>